<dbReference type="InterPro" id="IPR002123">
    <property type="entry name" value="Plipid/glycerol_acylTrfase"/>
</dbReference>
<dbReference type="SUPFAM" id="SSF53335">
    <property type="entry name" value="S-adenosyl-L-methionine-dependent methyltransferases"/>
    <property type="match status" value="1"/>
</dbReference>
<feature type="transmembrane region" description="Helical" evidence="6">
    <location>
        <begin position="775"/>
        <end position="802"/>
    </location>
</feature>
<evidence type="ECO:0000256" key="1">
    <source>
        <dbReference type="ARBA" id="ARBA00004651"/>
    </source>
</evidence>
<dbReference type="CDD" id="cd07989">
    <property type="entry name" value="LPLAT_AGPAT-like"/>
    <property type="match status" value="1"/>
</dbReference>
<feature type="transmembrane region" description="Helical" evidence="6">
    <location>
        <begin position="319"/>
        <end position="337"/>
    </location>
</feature>
<protein>
    <submittedName>
        <fullName evidence="8">1-acyl-sn-glycerol-3-phosphate acyltransferase</fullName>
    </submittedName>
</protein>
<evidence type="ECO:0000256" key="4">
    <source>
        <dbReference type="ARBA" id="ARBA00022989"/>
    </source>
</evidence>
<dbReference type="InterPro" id="IPR004869">
    <property type="entry name" value="MMPL_dom"/>
</dbReference>
<feature type="transmembrane region" description="Helical" evidence="6">
    <location>
        <begin position="436"/>
        <end position="457"/>
    </location>
</feature>
<feature type="transmembrane region" description="Helical" evidence="6">
    <location>
        <begin position="681"/>
        <end position="701"/>
    </location>
</feature>
<dbReference type="Gene3D" id="1.20.1640.10">
    <property type="entry name" value="Multidrug efflux transporter AcrB transmembrane domain"/>
    <property type="match status" value="2"/>
</dbReference>
<dbReference type="InterPro" id="IPR029063">
    <property type="entry name" value="SAM-dependent_MTases_sf"/>
</dbReference>
<dbReference type="Proteomes" id="UP000771749">
    <property type="component" value="Unassembled WGS sequence"/>
</dbReference>
<proteinExistence type="predicted"/>
<dbReference type="InterPro" id="IPR050545">
    <property type="entry name" value="Mycobact_MmpL"/>
</dbReference>
<feature type="transmembrane region" description="Helical" evidence="6">
    <location>
        <begin position="292"/>
        <end position="312"/>
    </location>
</feature>
<comment type="subcellular location">
    <subcellularLocation>
        <location evidence="1">Cell membrane</location>
        <topology evidence="1">Multi-pass membrane protein</topology>
    </subcellularLocation>
</comment>
<dbReference type="SMART" id="SM00563">
    <property type="entry name" value="PlsC"/>
    <property type="match status" value="1"/>
</dbReference>
<keyword evidence="8" id="KW-0012">Acyltransferase</keyword>
<dbReference type="PANTHER" id="PTHR33406">
    <property type="entry name" value="MEMBRANE PROTEIN MJ1562-RELATED"/>
    <property type="match status" value="1"/>
</dbReference>
<name>A0A940DNN0_9BACT</name>
<evidence type="ECO:0000259" key="7">
    <source>
        <dbReference type="SMART" id="SM00563"/>
    </source>
</evidence>
<gene>
    <name evidence="8" type="ORF">IAC07_05475</name>
</gene>
<dbReference type="PANTHER" id="PTHR33406:SF13">
    <property type="entry name" value="MEMBRANE PROTEIN YDFJ"/>
    <property type="match status" value="1"/>
</dbReference>
<keyword evidence="3 6" id="KW-0812">Transmembrane</keyword>
<evidence type="ECO:0000256" key="3">
    <source>
        <dbReference type="ARBA" id="ARBA00022692"/>
    </source>
</evidence>
<dbReference type="SUPFAM" id="SSF69593">
    <property type="entry name" value="Glycerol-3-phosphate (1)-acyltransferase"/>
    <property type="match status" value="1"/>
</dbReference>
<comment type="caution">
    <text evidence="8">The sequence shown here is derived from an EMBL/GenBank/DDBJ whole genome shotgun (WGS) entry which is preliminary data.</text>
</comment>
<dbReference type="AlphaFoldDB" id="A0A940DNN0"/>
<evidence type="ECO:0000256" key="6">
    <source>
        <dbReference type="SAM" id="Phobius"/>
    </source>
</evidence>
<feature type="domain" description="Phospholipid/glycerol acyltransferase" evidence="7">
    <location>
        <begin position="890"/>
        <end position="999"/>
    </location>
</feature>
<feature type="transmembrane region" description="Helical" evidence="6">
    <location>
        <begin position="708"/>
        <end position="729"/>
    </location>
</feature>
<dbReference type="Pfam" id="PF01553">
    <property type="entry name" value="Acyltransferase"/>
    <property type="match status" value="1"/>
</dbReference>
<sequence>MDVLFIAVYHFFRKNRGVFYTVLVILFAVSAYFASKVSYVENINSFLPDDRDSRLAVEVFDNLTVKDKIVVMISGSGDRDSLIAASDNVEARLACSPAAPMIKGIMSDAGNSTVKAAEDFIYSHLPVFLDSTDYAGIDSLVSPSALREKMQSNFMNLIVPSGFAVKEHILRDPLGLASEAFSGLRDFQVESDYTVLSGHIFSKDGSTLIMLISPVYSTGNTGKNEPLVMALEEVLESVRADFPDLDIEYFGGPSVGVYNARQIKRDTYLTSSIALVIIITFIFFAFKSKRSIPLIIVPALFGALFSLALVYFIQGTISAIAVGAGSAVLGIALSYSIHVLAHQNHVSSVEQLLKELVYPLTVGSFTTIGAFLGLLFTSSRLLQDFGLFASLALIGTTLFCLLFLPQFLSGQADSGQGKMLSAIERFNSLHFEKNRILVGILAILTAVCAFTSGKVTFEDDLSGINFEPRHIRQAEEKLMSLTDGDEQNILFVSTGKTVAEASRQYRATDSLLAVMMSEGRIKGWSSAERFIVPEDEQLRRIERWKGYWTEERKEWVLASVEDAAVGAGFRPGAFDGFRAMLDREYVPADYAAGPASPLFENWYAASDSLVMLISNVRLDDSSRQEVYDAFAGQQATVVFDRSFFLRKWVSAVNHDFYLVLYISSVLIFLALWLSYGRLELALMSFLPMFISWIIIIGFMGIFGMKFNIINIILSTFIFGIGDDFSIFIMDGLISKYKYGRDLLGYHKTAIFFSAFTILVGIGALIFAGHPALRSIAAISIFGIIAVVLVAYVLQPILFRVFISGPVSEGCPPATIPGILRTAALFSMFAAGCIITSLLIFPLYLVPVSRRRKSLWVSYVMHYMSRTILAAAAGIRKVRLNPEGEDFRRPAIIVANHQSFLDILMMLSLTPRMIMVTNGWVWNSPLFGRMIKYSGFICTDDGYEYALDKIKEKLAEGYCAVIFPEGTRSADGVIRRFHNGAFYIAEKAGADILPVLLYGNWRAIPKKRPWYIRKSMVGYKVLPRITPDDTSFGNAFNERTKSVCRYMREEYGMFCRELDNAHNPYFRDALASAYVYKGPVTEWYMKVKLGMEDYYAVFDGILPRSGRITDIGCGMGALCEMMSMLSPERKMTGIDYDEDKIAIASNIRIAGAHAEFICADAVSCRLPESDAFVMNDMLHYLSPEAQESLLSACSDSLAEGGIIVIRDGDSSMEGKHRLTRLTEVFSTKITGFNKTKGSLHFLSGERIRGMAASNGFSVKEMRNDRYTSNTIYILRRLP</sequence>
<evidence type="ECO:0000313" key="8">
    <source>
        <dbReference type="EMBL" id="MBO8454159.1"/>
    </source>
</evidence>
<keyword evidence="5 6" id="KW-0472">Membrane</keyword>
<dbReference type="Pfam" id="PF03176">
    <property type="entry name" value="MMPL"/>
    <property type="match status" value="1"/>
</dbReference>
<dbReference type="Gene3D" id="3.40.50.150">
    <property type="entry name" value="Vaccinia Virus protein VP39"/>
    <property type="match status" value="1"/>
</dbReference>
<dbReference type="InterPro" id="IPR041698">
    <property type="entry name" value="Methyltransf_25"/>
</dbReference>
<feature type="transmembrane region" description="Helical" evidence="6">
    <location>
        <begin position="268"/>
        <end position="286"/>
    </location>
</feature>
<feature type="transmembrane region" description="Helical" evidence="6">
    <location>
        <begin position="749"/>
        <end position="768"/>
    </location>
</feature>
<evidence type="ECO:0000313" key="9">
    <source>
        <dbReference type="Proteomes" id="UP000771749"/>
    </source>
</evidence>
<dbReference type="EMBL" id="JADIMJ010000081">
    <property type="protein sequence ID" value="MBO8454159.1"/>
    <property type="molecule type" value="Genomic_DNA"/>
</dbReference>
<keyword evidence="2" id="KW-1003">Cell membrane</keyword>
<dbReference type="CDD" id="cd02440">
    <property type="entry name" value="AdoMet_MTases"/>
    <property type="match status" value="1"/>
</dbReference>
<feature type="transmembrane region" description="Helical" evidence="6">
    <location>
        <begin position="357"/>
        <end position="378"/>
    </location>
</feature>
<reference evidence="8" key="1">
    <citation type="submission" date="2020-10" db="EMBL/GenBank/DDBJ databases">
        <authorList>
            <person name="Gilroy R."/>
        </authorList>
    </citation>
    <scope>NUCLEOTIDE SEQUENCE</scope>
    <source>
        <strain evidence="8">F1-3629</strain>
    </source>
</reference>
<evidence type="ECO:0000256" key="2">
    <source>
        <dbReference type="ARBA" id="ARBA00022475"/>
    </source>
</evidence>
<feature type="transmembrane region" description="Helical" evidence="6">
    <location>
        <begin position="822"/>
        <end position="845"/>
    </location>
</feature>
<dbReference type="Pfam" id="PF13649">
    <property type="entry name" value="Methyltransf_25"/>
    <property type="match status" value="1"/>
</dbReference>
<keyword evidence="8" id="KW-0808">Transferase</keyword>
<feature type="transmembrane region" description="Helical" evidence="6">
    <location>
        <begin position="385"/>
        <end position="404"/>
    </location>
</feature>
<reference evidence="8" key="2">
    <citation type="journal article" date="2021" name="PeerJ">
        <title>Extensive microbial diversity within the chicken gut microbiome revealed by metagenomics and culture.</title>
        <authorList>
            <person name="Gilroy R."/>
            <person name="Ravi A."/>
            <person name="Getino M."/>
            <person name="Pursley I."/>
            <person name="Horton D.L."/>
            <person name="Alikhan N.F."/>
            <person name="Baker D."/>
            <person name="Gharbi K."/>
            <person name="Hall N."/>
            <person name="Watson M."/>
            <person name="Adriaenssens E.M."/>
            <person name="Foster-Nyarko E."/>
            <person name="Jarju S."/>
            <person name="Secka A."/>
            <person name="Antonio M."/>
            <person name="Oren A."/>
            <person name="Chaudhuri R.R."/>
            <person name="La Ragione R."/>
            <person name="Hildebrand F."/>
            <person name="Pallen M.J."/>
        </authorList>
    </citation>
    <scope>NUCLEOTIDE SEQUENCE</scope>
    <source>
        <strain evidence="8">F1-3629</strain>
    </source>
</reference>
<evidence type="ECO:0000256" key="5">
    <source>
        <dbReference type="ARBA" id="ARBA00023136"/>
    </source>
</evidence>
<accession>A0A940DNN0</accession>
<dbReference type="GO" id="GO:0016746">
    <property type="term" value="F:acyltransferase activity"/>
    <property type="evidence" value="ECO:0007669"/>
    <property type="project" value="UniProtKB-KW"/>
</dbReference>
<dbReference type="SUPFAM" id="SSF82866">
    <property type="entry name" value="Multidrug efflux transporter AcrB transmembrane domain"/>
    <property type="match status" value="2"/>
</dbReference>
<organism evidence="8 9">
    <name type="scientific">Candidatus Cryptobacteroides gallistercoris</name>
    <dbReference type="NCBI Taxonomy" id="2840765"/>
    <lineage>
        <taxon>Bacteria</taxon>
        <taxon>Pseudomonadati</taxon>
        <taxon>Bacteroidota</taxon>
        <taxon>Bacteroidia</taxon>
        <taxon>Bacteroidales</taxon>
        <taxon>Candidatus Cryptobacteroides</taxon>
    </lineage>
</organism>
<keyword evidence="4 6" id="KW-1133">Transmembrane helix</keyword>
<dbReference type="GO" id="GO:0005886">
    <property type="term" value="C:plasma membrane"/>
    <property type="evidence" value="ECO:0007669"/>
    <property type="project" value="UniProtKB-SubCell"/>
</dbReference>
<feature type="transmembrane region" description="Helical" evidence="6">
    <location>
        <begin position="17"/>
        <end position="35"/>
    </location>
</feature>
<feature type="transmembrane region" description="Helical" evidence="6">
    <location>
        <begin position="656"/>
        <end position="675"/>
    </location>
</feature>